<dbReference type="EMBL" id="EU958814">
    <property type="protein sequence ID" value="ACG30932.1"/>
    <property type="molecule type" value="mRNA"/>
</dbReference>
<sequence>MGNVLMGGGPGCQRLPVCTVHGLEESHAEREGPGFGVVFFWYMDQE</sequence>
<organism evidence="1">
    <name type="scientific">Zea mays</name>
    <name type="common">Maize</name>
    <dbReference type="NCBI Taxonomy" id="4577"/>
    <lineage>
        <taxon>Eukaryota</taxon>
        <taxon>Viridiplantae</taxon>
        <taxon>Streptophyta</taxon>
        <taxon>Embryophyta</taxon>
        <taxon>Tracheophyta</taxon>
        <taxon>Spermatophyta</taxon>
        <taxon>Magnoliopsida</taxon>
        <taxon>Liliopsida</taxon>
        <taxon>Poales</taxon>
        <taxon>Poaceae</taxon>
        <taxon>PACMAD clade</taxon>
        <taxon>Panicoideae</taxon>
        <taxon>Andropogonodae</taxon>
        <taxon>Andropogoneae</taxon>
        <taxon>Tripsacinae</taxon>
        <taxon>Zea</taxon>
    </lineage>
</organism>
<dbReference type="KEGG" id="zma:103641257"/>
<protein>
    <submittedName>
        <fullName evidence="1">Uncharacterized protein</fullName>
    </submittedName>
</protein>
<dbReference type="GeneID" id="103641257"/>
<reference evidence="1" key="1">
    <citation type="journal article" date="2009" name="Plant Mol. Biol.">
        <title>Insights into corn genes derived from large-scale cDNA sequencing.</title>
        <authorList>
            <person name="Alexandrov N.N."/>
            <person name="Brover V.V."/>
            <person name="Freidin S."/>
            <person name="Troukhan M.E."/>
            <person name="Tatarinova T.V."/>
            <person name="Zhang H."/>
            <person name="Swaller T.J."/>
            <person name="Lu Y.P."/>
            <person name="Bouck J."/>
            <person name="Flavell R.B."/>
            <person name="Feldmann K.A."/>
        </authorList>
    </citation>
    <scope>NUCLEOTIDE SEQUENCE</scope>
</reference>
<dbReference type="EMBL" id="EU959013">
    <property type="protein sequence ID" value="ACG31131.1"/>
    <property type="molecule type" value="mRNA"/>
</dbReference>
<proteinExistence type="evidence at transcript level"/>
<name>B6T1E9_MAIZE</name>
<dbReference type="RefSeq" id="NP_001315306.1">
    <property type="nucleotide sequence ID" value="NM_001328377.1"/>
</dbReference>
<accession>B6T1E9</accession>
<dbReference type="AlphaFoldDB" id="B6T1E9"/>
<dbReference type="OrthoDB" id="72851at2759"/>
<evidence type="ECO:0000313" key="1">
    <source>
        <dbReference type="EMBL" id="ACG30932.1"/>
    </source>
</evidence>